<dbReference type="InterPro" id="IPR037171">
    <property type="entry name" value="NagB/RpiA_transferase-like"/>
</dbReference>
<comment type="similarity">
    <text evidence="1">Belongs to the LutC/YkgG family.</text>
</comment>
<dbReference type="SUPFAM" id="SSF100950">
    <property type="entry name" value="NagB/RpiA/CoA transferase-like"/>
    <property type="match status" value="1"/>
</dbReference>
<dbReference type="Pfam" id="PF02589">
    <property type="entry name" value="LUD_dom"/>
    <property type="match status" value="1"/>
</dbReference>
<keyword evidence="4" id="KW-1185">Reference proteome</keyword>
<feature type="domain" description="LUD" evidence="2">
    <location>
        <begin position="54"/>
        <end position="237"/>
    </location>
</feature>
<dbReference type="HAMAP" id="MF_02104">
    <property type="entry name" value="LutC"/>
    <property type="match status" value="1"/>
</dbReference>
<dbReference type="AlphaFoldDB" id="A0A366XZJ4"/>
<evidence type="ECO:0000313" key="3">
    <source>
        <dbReference type="EMBL" id="RBW69573.1"/>
    </source>
</evidence>
<dbReference type="EMBL" id="QOCW01000009">
    <property type="protein sequence ID" value="RBW69573.1"/>
    <property type="molecule type" value="Genomic_DNA"/>
</dbReference>
<protein>
    <recommendedName>
        <fullName evidence="1">Lactate utilization protein C</fullName>
    </recommendedName>
</protein>
<comment type="caution">
    <text evidence="3">The sequence shown here is derived from an EMBL/GenBank/DDBJ whole genome shotgun (WGS) entry which is preliminary data.</text>
</comment>
<dbReference type="GO" id="GO:0006089">
    <property type="term" value="P:lactate metabolic process"/>
    <property type="evidence" value="ECO:0007669"/>
    <property type="project" value="UniProtKB-UniRule"/>
</dbReference>
<accession>A0A366XZJ4</accession>
<dbReference type="InterPro" id="IPR022823">
    <property type="entry name" value="LutC"/>
</dbReference>
<evidence type="ECO:0000256" key="1">
    <source>
        <dbReference type="HAMAP-Rule" id="MF_02104"/>
    </source>
</evidence>
<dbReference type="OrthoDB" id="9794157at2"/>
<dbReference type="RefSeq" id="WP_113805960.1">
    <property type="nucleotide sequence ID" value="NZ_QOCW01000009.1"/>
</dbReference>
<proteinExistence type="inferred from homology"/>
<dbReference type="InterPro" id="IPR024185">
    <property type="entry name" value="FTHF_cligase-like_sf"/>
</dbReference>
<dbReference type="Gene3D" id="3.40.50.10420">
    <property type="entry name" value="NagB/RpiA/CoA transferase-like"/>
    <property type="match status" value="1"/>
</dbReference>
<dbReference type="InterPro" id="IPR003741">
    <property type="entry name" value="LUD_dom"/>
</dbReference>
<dbReference type="PANTHER" id="PTHR43682">
    <property type="entry name" value="LACTATE UTILIZATION PROTEIN C"/>
    <property type="match status" value="1"/>
</dbReference>
<organism evidence="3 4">
    <name type="scientific">Bacillus taeanensis</name>
    <dbReference type="NCBI Taxonomy" id="273032"/>
    <lineage>
        <taxon>Bacteria</taxon>
        <taxon>Bacillati</taxon>
        <taxon>Bacillota</taxon>
        <taxon>Bacilli</taxon>
        <taxon>Bacillales</taxon>
        <taxon>Bacillaceae</taxon>
        <taxon>Bacillus</taxon>
    </lineage>
</organism>
<dbReference type="Proteomes" id="UP000253314">
    <property type="component" value="Unassembled WGS sequence"/>
</dbReference>
<dbReference type="PANTHER" id="PTHR43682:SF1">
    <property type="entry name" value="LACTATE UTILIZATION PROTEIN C"/>
    <property type="match status" value="1"/>
</dbReference>
<comment type="function">
    <text evidence="1">Is involved in L-lactate degradation and allows cells to grow with lactate as the sole carbon source.</text>
</comment>
<sequence>MTAGTIQNREKFLNKLAANLGRDRRTEGVTRPEWKHQPQWEVFRGLSQDELMDVLKKQCQRIQTDFVETTSFDLVQTLKNVVTNYGGGPVITWNDDRFAECGLSGLLNDEWPREQIEVNVWDPSIGNENIELAERANVGITFSDKTLAESGTVVLFSDNDKGRSVSLLPTTYIAIIPKSTIIPRITQAADEIHEKINNGEEVASCVNFITGPSNSADIEMNLVVGVHGPIKATYVVVNDK</sequence>
<gene>
    <name evidence="1" type="primary">lutC</name>
    <name evidence="3" type="ORF">DS031_10100</name>
</gene>
<evidence type="ECO:0000313" key="4">
    <source>
        <dbReference type="Proteomes" id="UP000253314"/>
    </source>
</evidence>
<reference evidence="3 4" key="1">
    <citation type="submission" date="2018-07" db="EMBL/GenBank/DDBJ databases">
        <title>Lottiidibacillus patelloidae gen. nov., sp. nov., isolated from the intestinal tract of a marine limpet and the reclassification of B. taeanensis BH030017T, B. algicola KMM 3737T and B. hwajinpoensis SW-72T as genus Lottiidibacillus.</title>
        <authorList>
            <person name="Liu R."/>
            <person name="Huang Z."/>
        </authorList>
    </citation>
    <scope>NUCLEOTIDE SEQUENCE [LARGE SCALE GENOMIC DNA]</scope>
    <source>
        <strain evidence="3 4">BH030017</strain>
    </source>
</reference>
<evidence type="ECO:0000259" key="2">
    <source>
        <dbReference type="Pfam" id="PF02589"/>
    </source>
</evidence>
<name>A0A366XZJ4_9BACI</name>